<evidence type="ECO:0000313" key="1">
    <source>
        <dbReference type="EMBL" id="EGK72313.1"/>
    </source>
</evidence>
<dbReference type="EMBL" id="AFHG01000041">
    <property type="protein sequence ID" value="EGK72313.1"/>
    <property type="molecule type" value="Genomic_DNA"/>
</dbReference>
<name>F5RAU2_METUF</name>
<protein>
    <recommendedName>
        <fullName evidence="3">FeoB-associated Cys-rich membrane protein</fullName>
    </recommendedName>
</protein>
<dbReference type="Proteomes" id="UP000005019">
    <property type="component" value="Unassembled WGS sequence"/>
</dbReference>
<dbReference type="STRING" id="1000565.METUNv1_01429"/>
<evidence type="ECO:0000313" key="2">
    <source>
        <dbReference type="Proteomes" id="UP000005019"/>
    </source>
</evidence>
<reference evidence="1 2" key="1">
    <citation type="journal article" date="2011" name="J. Bacteriol.">
        <title>Genome sequence of Methyloversatilis universalis FAM5T, a methylotrophic representative of the order Rhodocyclales.</title>
        <authorList>
            <person name="Kittichotirat W."/>
            <person name="Good N.M."/>
            <person name="Hall R."/>
            <person name="Bringel F."/>
            <person name="Lajus A."/>
            <person name="Medigue C."/>
            <person name="Smalley N.E."/>
            <person name="Beck D."/>
            <person name="Bumgarner R."/>
            <person name="Vuilleumier S."/>
            <person name="Kalyuzhnaya M.G."/>
        </authorList>
    </citation>
    <scope>NUCLEOTIDE SEQUENCE [LARGE SCALE GENOMIC DNA]</scope>
    <source>
        <strain evidence="2">ATCC BAA-1314 / JCM 13912 / FAM5</strain>
    </source>
</reference>
<dbReference type="RefSeq" id="WP_008060235.1">
    <property type="nucleotide sequence ID" value="NZ_AFHG01000041.1"/>
</dbReference>
<dbReference type="AlphaFoldDB" id="F5RAU2"/>
<comment type="caution">
    <text evidence="1">The sequence shown here is derived from an EMBL/GenBank/DDBJ whole genome shotgun (WGS) entry which is preliminary data.</text>
</comment>
<accession>F5RAU2</accession>
<sequence>MNGLTDLIALAIVALCAGVVLRRAWRWLAALRSAGSAGACGGCSGCDTGRSADRRGGCS</sequence>
<keyword evidence="2" id="KW-1185">Reference proteome</keyword>
<gene>
    <name evidence="1" type="ORF">METUNv1_01429</name>
</gene>
<organism evidence="1 2">
    <name type="scientific">Methyloversatilis universalis (strain ATCC BAA-1314 / DSM 25237 / JCM 13912 / CCUG 52030 / FAM5)</name>
    <dbReference type="NCBI Taxonomy" id="1000565"/>
    <lineage>
        <taxon>Bacteria</taxon>
        <taxon>Pseudomonadati</taxon>
        <taxon>Pseudomonadota</taxon>
        <taxon>Betaproteobacteria</taxon>
        <taxon>Nitrosomonadales</taxon>
        <taxon>Sterolibacteriaceae</taxon>
        <taxon>Methyloversatilis</taxon>
    </lineage>
</organism>
<proteinExistence type="predicted"/>
<evidence type="ECO:0008006" key="3">
    <source>
        <dbReference type="Google" id="ProtNLM"/>
    </source>
</evidence>